<comment type="cofactor">
    <cofactor evidence="9">
        <name>Mg(2+)</name>
        <dbReference type="ChEBI" id="CHEBI:18420"/>
    </cofactor>
    <text evidence="9">Binds 2 Mg(2+) per subunit.</text>
</comment>
<protein>
    <recommendedName>
        <fullName evidence="1">RNA-directed RNA polymerase</fullName>
        <ecNumber evidence="1">2.7.7.48</ecNumber>
    </recommendedName>
    <alternativeName>
        <fullName evidence="7">RNA replicase beta chain</fullName>
    </alternativeName>
</protein>
<evidence type="ECO:0000256" key="5">
    <source>
        <dbReference type="ARBA" id="ARBA00022741"/>
    </source>
</evidence>
<dbReference type="GO" id="GO:0003968">
    <property type="term" value="F:RNA-directed RNA polymerase activity"/>
    <property type="evidence" value="ECO:0007669"/>
    <property type="project" value="UniProtKB-KW"/>
</dbReference>
<organism evidence="11">
    <name type="scientific">Leviviridae sp</name>
    <dbReference type="NCBI Taxonomy" id="2027243"/>
    <lineage>
        <taxon>Viruses</taxon>
        <taxon>Riboviria</taxon>
        <taxon>Orthornavirae</taxon>
        <taxon>Lenarviricota</taxon>
        <taxon>Leviviricetes</taxon>
        <taxon>Norzivirales</taxon>
        <taxon>Fiersviridae</taxon>
    </lineage>
</organism>
<evidence type="ECO:0000256" key="9">
    <source>
        <dbReference type="PIRSR" id="PIRSR605093-1"/>
    </source>
</evidence>
<evidence type="ECO:0000256" key="7">
    <source>
        <dbReference type="ARBA" id="ARBA00030248"/>
    </source>
</evidence>
<dbReference type="InterPro" id="IPR007096">
    <property type="entry name" value="RNA-dir_Rpol_cat_phage"/>
</dbReference>
<evidence type="ECO:0000256" key="4">
    <source>
        <dbReference type="ARBA" id="ARBA00022695"/>
    </source>
</evidence>
<dbReference type="GO" id="GO:0046872">
    <property type="term" value="F:metal ion binding"/>
    <property type="evidence" value="ECO:0007669"/>
    <property type="project" value="UniProtKB-KW"/>
</dbReference>
<evidence type="ECO:0000313" key="11">
    <source>
        <dbReference type="EMBL" id="QDH90999.1"/>
    </source>
</evidence>
<evidence type="ECO:0000256" key="6">
    <source>
        <dbReference type="ARBA" id="ARBA00022953"/>
    </source>
</evidence>
<proteinExistence type="predicted"/>
<dbReference type="GO" id="GO:0000166">
    <property type="term" value="F:nucleotide binding"/>
    <property type="evidence" value="ECO:0007669"/>
    <property type="project" value="UniProtKB-KW"/>
</dbReference>
<dbReference type="PROSITE" id="PS50522">
    <property type="entry name" value="RDRP_PHAGE"/>
    <property type="match status" value="1"/>
</dbReference>
<dbReference type="EC" id="2.7.7.48" evidence="1"/>
<feature type="domain" description="RdRp catalytic" evidence="10">
    <location>
        <begin position="313"/>
        <end position="460"/>
    </location>
</feature>
<dbReference type="EMBL" id="MN035942">
    <property type="protein sequence ID" value="QDH90999.1"/>
    <property type="molecule type" value="Genomic_RNA"/>
</dbReference>
<keyword evidence="9" id="KW-0460">Magnesium</keyword>
<keyword evidence="9" id="KW-0479">Metal-binding</keyword>
<keyword evidence="4" id="KW-0548">Nucleotidyltransferase</keyword>
<evidence type="ECO:0000256" key="2">
    <source>
        <dbReference type="ARBA" id="ARBA00022484"/>
    </source>
</evidence>
<keyword evidence="5" id="KW-0547">Nucleotide-binding</keyword>
<dbReference type="Pfam" id="PF03431">
    <property type="entry name" value="RNA_replicase_B"/>
    <property type="match status" value="1"/>
</dbReference>
<accession>A0A514DBM6</accession>
<evidence type="ECO:0000256" key="3">
    <source>
        <dbReference type="ARBA" id="ARBA00022679"/>
    </source>
</evidence>
<name>A0A514DBM6_9VIRU</name>
<keyword evidence="2 11" id="KW-0696">RNA-directed RNA polymerase</keyword>
<feature type="binding site" evidence="9">
    <location>
        <position position="428"/>
    </location>
    <ligand>
        <name>Mg(2+)</name>
        <dbReference type="ChEBI" id="CHEBI:18420"/>
        <label>2</label>
    </ligand>
</feature>
<evidence type="ECO:0000256" key="8">
    <source>
        <dbReference type="ARBA" id="ARBA00048744"/>
    </source>
</evidence>
<feature type="binding site" evidence="9">
    <location>
        <position position="328"/>
    </location>
    <ligand>
        <name>Mg(2+)</name>
        <dbReference type="ChEBI" id="CHEBI:18420"/>
        <label>2</label>
    </ligand>
</feature>
<gene>
    <name evidence="11" type="ORF">H2Rhizo31470e2415_000001</name>
</gene>
<sequence>MKSLVLLWRVMATELSMTCCTSATLDCKKLERRVEQEGTSFLTITLPSFGKDFERCLDQGFVDVYAFPGFKRKHGLPLFLGGFLHHVFDTSGVILTDEHGSKGHDLLVDSISAIRQLCYLFAKIELPASETRVARAMRGYISCEQDLQEKRSTISADSLLDFRRIASLVFHRTFSSIDNLIYAGEVRGKHGPGATADGLTGNGKFDQLEWTERLESVFPMREHLVANNVREDQLDHVEILEPGKERPVKVISVPKTLKTPRIIAIEPTCMQYMQQAMLEPLVEFLEPEVSVPEKDRDLGSYFLGFRDQNPNRDLARNASRRGDLATLDLSEASDRVLNELVLALLHRNPLFSEAVQATRSTHARVLVRNEEIILELNKFASMGSALTFPIEAMVFLVIVLMGIEKSARVTLTRKHVKSLVGSLRIYGDDILVPVDHVHAVMKELESFGLLVNRSKSFWTGKFRESCGGDYYDGFDVTPVKFRRKFPTSRRCVKELISLVEFRNHVYYRGMWKTARYLDGEIGKILPHFPIIADTSAALGRASFLHFQPEKIMHGDTQTPVVKAFVPQSRPPASTVSGDGALLKFFLKRGNTPSQEGHLERSGRPQSSSIKLRWVSPVGCGVSWLPD</sequence>
<comment type="catalytic activity">
    <reaction evidence="8">
        <text>RNA(n) + a ribonucleoside 5'-triphosphate = RNA(n+1) + diphosphate</text>
        <dbReference type="Rhea" id="RHEA:21248"/>
        <dbReference type="Rhea" id="RHEA-COMP:14527"/>
        <dbReference type="Rhea" id="RHEA-COMP:17342"/>
        <dbReference type="ChEBI" id="CHEBI:33019"/>
        <dbReference type="ChEBI" id="CHEBI:61557"/>
        <dbReference type="ChEBI" id="CHEBI:140395"/>
        <dbReference type="EC" id="2.7.7.48"/>
    </reaction>
</comment>
<dbReference type="InterPro" id="IPR005093">
    <property type="entry name" value="RNArep_beta"/>
</dbReference>
<evidence type="ECO:0000259" key="10">
    <source>
        <dbReference type="PROSITE" id="PS50522"/>
    </source>
</evidence>
<evidence type="ECO:0000256" key="1">
    <source>
        <dbReference type="ARBA" id="ARBA00012494"/>
    </source>
</evidence>
<keyword evidence="3" id="KW-0808">Transferase</keyword>
<keyword evidence="6" id="KW-0693">Viral RNA replication</keyword>
<dbReference type="GO" id="GO:0039694">
    <property type="term" value="P:viral RNA genome replication"/>
    <property type="evidence" value="ECO:0007669"/>
    <property type="project" value="InterPro"/>
</dbReference>
<reference evidence="11" key="1">
    <citation type="submission" date="2019-05" db="EMBL/GenBank/DDBJ databases">
        <title>Metatranscriptomic reconstruction reveals RNA viruses with the potential to shape carbon cycling in soil.</title>
        <authorList>
            <person name="Starr E.P."/>
            <person name="Nuccio E."/>
            <person name="Pett-Ridge J."/>
            <person name="Banfield J.F."/>
            <person name="Firestone M.K."/>
        </authorList>
    </citation>
    <scope>NUCLEOTIDE SEQUENCE</scope>
    <source>
        <strain evidence="11">H2_Rhizo_31_scaffold_470_e_2415</strain>
    </source>
</reference>
<feature type="binding site" evidence="9">
    <location>
        <position position="429"/>
    </location>
    <ligand>
        <name>Mg(2+)</name>
        <dbReference type="ChEBI" id="CHEBI:18420"/>
        <label>2</label>
    </ligand>
</feature>